<feature type="region of interest" description="Disordered" evidence="1">
    <location>
        <begin position="136"/>
        <end position="169"/>
    </location>
</feature>
<dbReference type="EMBL" id="CAMPGE010007952">
    <property type="protein sequence ID" value="CAI2366867.1"/>
    <property type="molecule type" value="Genomic_DNA"/>
</dbReference>
<sequence>MPNKIKEHRRAEFQRILINIYKKFGVKYMIKETINSLVSQDDAKSDLSQDQELKIIPEYEEDLDNNMNEDSGFIDTYILKTDPDEDYHFGFKIKLKNSESLSQIYSEINETGDTMSKGLTPEQKAKILHLISENYLAEDQDDSSNQDMEEEEEEGGHRGRINIEMLNLT</sequence>
<protein>
    <submittedName>
        <fullName evidence="2">Uncharacterized protein</fullName>
    </submittedName>
</protein>
<organism evidence="2 3">
    <name type="scientific">Euplotes crassus</name>
    <dbReference type="NCBI Taxonomy" id="5936"/>
    <lineage>
        <taxon>Eukaryota</taxon>
        <taxon>Sar</taxon>
        <taxon>Alveolata</taxon>
        <taxon>Ciliophora</taxon>
        <taxon>Intramacronucleata</taxon>
        <taxon>Spirotrichea</taxon>
        <taxon>Hypotrichia</taxon>
        <taxon>Euplotida</taxon>
        <taxon>Euplotidae</taxon>
        <taxon>Moneuplotes</taxon>
    </lineage>
</organism>
<keyword evidence="3" id="KW-1185">Reference proteome</keyword>
<proteinExistence type="predicted"/>
<dbReference type="AlphaFoldDB" id="A0AAD1XDD2"/>
<dbReference type="Proteomes" id="UP001295684">
    <property type="component" value="Unassembled WGS sequence"/>
</dbReference>
<name>A0AAD1XDD2_EUPCR</name>
<reference evidence="2" key="1">
    <citation type="submission" date="2023-07" db="EMBL/GenBank/DDBJ databases">
        <authorList>
            <consortium name="AG Swart"/>
            <person name="Singh M."/>
            <person name="Singh A."/>
            <person name="Seah K."/>
            <person name="Emmerich C."/>
        </authorList>
    </citation>
    <scope>NUCLEOTIDE SEQUENCE</scope>
    <source>
        <strain evidence="2">DP1</strain>
    </source>
</reference>
<evidence type="ECO:0000313" key="3">
    <source>
        <dbReference type="Proteomes" id="UP001295684"/>
    </source>
</evidence>
<evidence type="ECO:0000313" key="2">
    <source>
        <dbReference type="EMBL" id="CAI2366867.1"/>
    </source>
</evidence>
<gene>
    <name evidence="2" type="ORF">ECRASSUSDP1_LOCUS8141</name>
</gene>
<feature type="compositionally biased region" description="Acidic residues" evidence="1">
    <location>
        <begin position="136"/>
        <end position="154"/>
    </location>
</feature>
<comment type="caution">
    <text evidence="2">The sequence shown here is derived from an EMBL/GenBank/DDBJ whole genome shotgun (WGS) entry which is preliminary data.</text>
</comment>
<evidence type="ECO:0000256" key="1">
    <source>
        <dbReference type="SAM" id="MobiDB-lite"/>
    </source>
</evidence>
<accession>A0AAD1XDD2</accession>